<sequence length="381" mass="44676">MAKLKNLLGGVHKVVAIAGFTEGTCAPKDMEFTFTPSLLYMALVKTATEICRIPEIKEFITRSPETNVNVNAMAFAYSQEWISLIKSKVSLLKIPVELQHQLIQFIRPISLKIKEWVIIHCRFLLCDSPEVDFQNYLHWKSDGTIDALKTAASLVQDESVSVSLRYRIAGVYYLMDDAHKLQRSHEEKEESISQGHRTSSLYQGFKNMMETNFSSFINFYIFYCENPHASKEFFSEKHHQNKRDNLLKLFLKYSQSNLRVIRFCLSEISAIEHASVFESYSSLVLFSFMEWPFQNIFLNVADRLWSYITKEEFLNVMVYIYDERIEKGWKDYDYEGLLKEFWLKSPDDFKNYVRNFSTYPRPIFSKPPFALEKVILKNNSK</sequence>
<dbReference type="AlphaFoldDB" id="A0A8X6F428"/>
<accession>A0A8X6F428</accession>
<dbReference type="OrthoDB" id="6414224at2759"/>
<reference evidence="1" key="1">
    <citation type="submission" date="2020-07" db="EMBL/GenBank/DDBJ databases">
        <title>Multicomponent nature underlies the extraordinary mechanical properties of spider dragline silk.</title>
        <authorList>
            <person name="Kono N."/>
            <person name="Nakamura H."/>
            <person name="Mori M."/>
            <person name="Yoshida Y."/>
            <person name="Ohtoshi R."/>
            <person name="Malay A.D."/>
            <person name="Moran D.A.P."/>
            <person name="Tomita M."/>
            <person name="Numata K."/>
            <person name="Arakawa K."/>
        </authorList>
    </citation>
    <scope>NUCLEOTIDE SEQUENCE</scope>
</reference>
<gene>
    <name evidence="1" type="primary">AVEN_26681_1</name>
    <name evidence="1" type="ORF">TNCT_22411</name>
</gene>
<proteinExistence type="predicted"/>
<keyword evidence="2" id="KW-1185">Reference proteome</keyword>
<organism evidence="1 2">
    <name type="scientific">Trichonephila clavata</name>
    <name type="common">Joro spider</name>
    <name type="synonym">Nephila clavata</name>
    <dbReference type="NCBI Taxonomy" id="2740835"/>
    <lineage>
        <taxon>Eukaryota</taxon>
        <taxon>Metazoa</taxon>
        <taxon>Ecdysozoa</taxon>
        <taxon>Arthropoda</taxon>
        <taxon>Chelicerata</taxon>
        <taxon>Arachnida</taxon>
        <taxon>Araneae</taxon>
        <taxon>Araneomorphae</taxon>
        <taxon>Entelegynae</taxon>
        <taxon>Araneoidea</taxon>
        <taxon>Nephilidae</taxon>
        <taxon>Trichonephila</taxon>
    </lineage>
</organism>
<protein>
    <submittedName>
        <fullName evidence="1">Uncharacterized protein</fullName>
    </submittedName>
</protein>
<evidence type="ECO:0000313" key="1">
    <source>
        <dbReference type="EMBL" id="GFQ68969.1"/>
    </source>
</evidence>
<comment type="caution">
    <text evidence="1">The sequence shown here is derived from an EMBL/GenBank/DDBJ whole genome shotgun (WGS) entry which is preliminary data.</text>
</comment>
<dbReference type="EMBL" id="BMAO01030580">
    <property type="protein sequence ID" value="GFQ68969.1"/>
    <property type="molecule type" value="Genomic_DNA"/>
</dbReference>
<name>A0A8X6F428_TRICU</name>
<evidence type="ECO:0000313" key="2">
    <source>
        <dbReference type="Proteomes" id="UP000887116"/>
    </source>
</evidence>
<dbReference type="Proteomes" id="UP000887116">
    <property type="component" value="Unassembled WGS sequence"/>
</dbReference>